<organism evidence="2 3">
    <name type="scientific">Pirellulimonas nuda</name>
    <dbReference type="NCBI Taxonomy" id="2528009"/>
    <lineage>
        <taxon>Bacteria</taxon>
        <taxon>Pseudomonadati</taxon>
        <taxon>Planctomycetota</taxon>
        <taxon>Planctomycetia</taxon>
        <taxon>Pirellulales</taxon>
        <taxon>Lacipirellulaceae</taxon>
        <taxon>Pirellulimonas</taxon>
    </lineage>
</organism>
<dbReference type="RefSeq" id="WP_197526932.1">
    <property type="nucleotide sequence ID" value="NZ_CP036291.1"/>
</dbReference>
<dbReference type="Pfam" id="PF07608">
    <property type="entry name" value="DUF1571"/>
    <property type="match status" value="1"/>
</dbReference>
<dbReference type="AlphaFoldDB" id="A0A518DF29"/>
<dbReference type="EMBL" id="CP036291">
    <property type="protein sequence ID" value="QDU90089.1"/>
    <property type="molecule type" value="Genomic_DNA"/>
</dbReference>
<protein>
    <recommendedName>
        <fullName evidence="4">DUF1571 domain-containing protein</fullName>
    </recommendedName>
</protein>
<feature type="chain" id="PRO_5021992195" description="DUF1571 domain-containing protein" evidence="1">
    <location>
        <begin position="18"/>
        <end position="311"/>
    </location>
</feature>
<reference evidence="2 3" key="1">
    <citation type="submission" date="2019-02" db="EMBL/GenBank/DDBJ databases">
        <title>Deep-cultivation of Planctomycetes and their phenomic and genomic characterization uncovers novel biology.</title>
        <authorList>
            <person name="Wiegand S."/>
            <person name="Jogler M."/>
            <person name="Boedeker C."/>
            <person name="Pinto D."/>
            <person name="Vollmers J."/>
            <person name="Rivas-Marin E."/>
            <person name="Kohn T."/>
            <person name="Peeters S.H."/>
            <person name="Heuer A."/>
            <person name="Rast P."/>
            <person name="Oberbeckmann S."/>
            <person name="Bunk B."/>
            <person name="Jeske O."/>
            <person name="Meyerdierks A."/>
            <person name="Storesund J.E."/>
            <person name="Kallscheuer N."/>
            <person name="Luecker S."/>
            <person name="Lage O.M."/>
            <person name="Pohl T."/>
            <person name="Merkel B.J."/>
            <person name="Hornburger P."/>
            <person name="Mueller R.-W."/>
            <person name="Bruemmer F."/>
            <person name="Labrenz M."/>
            <person name="Spormann A.M."/>
            <person name="Op den Camp H."/>
            <person name="Overmann J."/>
            <person name="Amann R."/>
            <person name="Jetten M.S.M."/>
            <person name="Mascher T."/>
            <person name="Medema M.H."/>
            <person name="Devos D.P."/>
            <person name="Kaster A.-K."/>
            <person name="Ovreas L."/>
            <person name="Rohde M."/>
            <person name="Galperin M.Y."/>
            <person name="Jogler C."/>
        </authorList>
    </citation>
    <scope>NUCLEOTIDE SEQUENCE [LARGE SCALE GENOMIC DNA]</scope>
    <source>
        <strain evidence="2 3">Pla175</strain>
    </source>
</reference>
<keyword evidence="3" id="KW-1185">Reference proteome</keyword>
<accession>A0A518DF29</accession>
<dbReference type="KEGG" id="pnd:Pla175_34890"/>
<dbReference type="Proteomes" id="UP000317429">
    <property type="component" value="Chromosome"/>
</dbReference>
<evidence type="ECO:0000313" key="3">
    <source>
        <dbReference type="Proteomes" id="UP000317429"/>
    </source>
</evidence>
<evidence type="ECO:0008006" key="4">
    <source>
        <dbReference type="Google" id="ProtNLM"/>
    </source>
</evidence>
<proteinExistence type="predicted"/>
<name>A0A518DF29_9BACT</name>
<dbReference type="InterPro" id="IPR011465">
    <property type="entry name" value="DUF1571"/>
</dbReference>
<sequence length="311" mass="34553" precursor="true">MIGSKMLKSLAAYSCLAATLGAGEVTNPIYRVAEQQAVAPAGADSHVKNALGVVEQTSAGAIQQTAGQTPGLEKSPFDLVQRDGEHPLMPCIRLAKQGVAEMDANIQDYSCIMTKLERIDGKLGEPQHIELKVRHQPFSVYMKFITPKTGQEALYVENQNSGKMVAMGSGFLRKFGKQELAPTHAWAMKGQLYPITMTGMRNLTTELLKIAEEDVKYGECEVRYADSTINQRPCTMIEARHPVPRRNFRFNVARIFIDNELRIPVAYAAYLWPTTEGGDPVLAEQYVYTDIKLNNGYTDADFDKNNPNIFQ</sequence>
<evidence type="ECO:0000313" key="2">
    <source>
        <dbReference type="EMBL" id="QDU90089.1"/>
    </source>
</evidence>
<gene>
    <name evidence="2" type="ORF">Pla175_34890</name>
</gene>
<evidence type="ECO:0000256" key="1">
    <source>
        <dbReference type="SAM" id="SignalP"/>
    </source>
</evidence>
<keyword evidence="1" id="KW-0732">Signal</keyword>
<feature type="signal peptide" evidence="1">
    <location>
        <begin position="1"/>
        <end position="17"/>
    </location>
</feature>